<evidence type="ECO:0000256" key="1">
    <source>
        <dbReference type="PROSITE-ProRule" id="PRU00169"/>
    </source>
</evidence>
<protein>
    <submittedName>
        <fullName evidence="3">Response regulator receiver protein</fullName>
    </submittedName>
</protein>
<organism evidence="3">
    <name type="scientific">Candidatus Moduliflexus flocculans</name>
    <dbReference type="NCBI Taxonomy" id="1499966"/>
    <lineage>
        <taxon>Bacteria</taxon>
        <taxon>Candidatus Moduliflexota</taxon>
        <taxon>Candidatus Moduliflexia</taxon>
        <taxon>Candidatus Moduliflexales</taxon>
        <taxon>Candidatus Moduliflexaceae</taxon>
    </lineage>
</organism>
<accession>A0A0S6VRD6</accession>
<dbReference type="InterPro" id="IPR001789">
    <property type="entry name" value="Sig_transdc_resp-reg_receiver"/>
</dbReference>
<dbReference type="SMART" id="SM00448">
    <property type="entry name" value="REC"/>
    <property type="match status" value="1"/>
</dbReference>
<dbReference type="GO" id="GO:0000160">
    <property type="term" value="P:phosphorelay signal transduction system"/>
    <property type="evidence" value="ECO:0007669"/>
    <property type="project" value="InterPro"/>
</dbReference>
<dbReference type="STRING" id="1499966.U14_01125"/>
<reference evidence="3" key="1">
    <citation type="journal article" date="2015" name="PeerJ">
        <title>First genomic representation of candidate bacterial phylum KSB3 points to enhanced environmental sensing as a trigger of wastewater bulking.</title>
        <authorList>
            <person name="Sekiguchi Y."/>
            <person name="Ohashi A."/>
            <person name="Parks D.H."/>
            <person name="Yamauchi T."/>
            <person name="Tyson G.W."/>
            <person name="Hugenholtz P."/>
        </authorList>
    </citation>
    <scope>NUCLEOTIDE SEQUENCE [LARGE SCALE GENOMIC DNA]</scope>
</reference>
<proteinExistence type="predicted"/>
<gene>
    <name evidence="3" type="ORF">U14_01125</name>
</gene>
<keyword evidence="4" id="KW-1185">Reference proteome</keyword>
<dbReference type="EMBL" id="DF820455">
    <property type="protein sequence ID" value="GAK49901.1"/>
    <property type="molecule type" value="Genomic_DNA"/>
</dbReference>
<dbReference type="Pfam" id="PF00072">
    <property type="entry name" value="Response_reg"/>
    <property type="match status" value="1"/>
</dbReference>
<evidence type="ECO:0000313" key="4">
    <source>
        <dbReference type="Proteomes" id="UP000030700"/>
    </source>
</evidence>
<dbReference type="PROSITE" id="PS50110">
    <property type="entry name" value="RESPONSE_REGULATORY"/>
    <property type="match status" value="1"/>
</dbReference>
<dbReference type="AlphaFoldDB" id="A0A0S6VRD6"/>
<dbReference type="PANTHER" id="PTHR44520">
    <property type="entry name" value="RESPONSE REGULATOR RCP1-RELATED"/>
    <property type="match status" value="1"/>
</dbReference>
<dbReference type="HOGENOM" id="CLU_000445_69_17_0"/>
<dbReference type="Gene3D" id="3.40.50.2300">
    <property type="match status" value="1"/>
</dbReference>
<feature type="modified residue" description="4-aspartylphosphate" evidence="1">
    <location>
        <position position="61"/>
    </location>
</feature>
<dbReference type="InterPro" id="IPR011006">
    <property type="entry name" value="CheY-like_superfamily"/>
</dbReference>
<name>A0A0S6VRD6_9BACT</name>
<dbReference type="Proteomes" id="UP000030700">
    <property type="component" value="Unassembled WGS sequence"/>
</dbReference>
<dbReference type="SUPFAM" id="SSF52172">
    <property type="entry name" value="CheY-like"/>
    <property type="match status" value="1"/>
</dbReference>
<sequence>MMNSKKPILLVEDDKVDAMTVKRSLREIHVTNDVFVAGNGEEALQFLHQPNTERPCIILLDLNMPKMNGLELLQIIKKDPSLKKVPVVVLTASKNDQDKFESFDLGVAGYMIKPVDYQQFVEVVRTINLYWTLSEMPDEE</sequence>
<evidence type="ECO:0000259" key="2">
    <source>
        <dbReference type="PROSITE" id="PS50110"/>
    </source>
</evidence>
<evidence type="ECO:0000313" key="3">
    <source>
        <dbReference type="EMBL" id="GAK49901.1"/>
    </source>
</evidence>
<dbReference type="CDD" id="cd17557">
    <property type="entry name" value="REC_Rcp-like"/>
    <property type="match status" value="1"/>
</dbReference>
<dbReference type="InterPro" id="IPR052893">
    <property type="entry name" value="TCS_response_regulator"/>
</dbReference>
<feature type="domain" description="Response regulatory" evidence="2">
    <location>
        <begin position="7"/>
        <end position="128"/>
    </location>
</feature>
<keyword evidence="1" id="KW-0597">Phosphoprotein</keyword>